<evidence type="ECO:0000313" key="2">
    <source>
        <dbReference type="EMBL" id="TMW99530.1"/>
    </source>
</evidence>
<comment type="caution">
    <text evidence="2">The sequence shown here is derived from an EMBL/GenBank/DDBJ whole genome shotgun (WGS) entry which is preliminary data.</text>
</comment>
<protein>
    <submittedName>
        <fullName evidence="2">Uncharacterized protein</fullName>
    </submittedName>
</protein>
<proteinExistence type="predicted"/>
<feature type="non-terminal residue" evidence="2">
    <location>
        <position position="118"/>
    </location>
</feature>
<sequence>MNNRRKATQTLEEEMANAGVPPSGDQVPPLEENVNDDQASFDPPLTDGSIRVALFQMSQSINTQAQAASAQAQAMTAQTNWKVLPRANQQVATMASRFRDFTRMNPPTFYGSKVEEDP</sequence>
<name>A0A6N2C1D9_SOLCI</name>
<gene>
    <name evidence="2" type="ORF">EJD97_002390</name>
</gene>
<evidence type="ECO:0000256" key="1">
    <source>
        <dbReference type="SAM" id="MobiDB-lite"/>
    </source>
</evidence>
<feature type="region of interest" description="Disordered" evidence="1">
    <location>
        <begin position="1"/>
        <end position="46"/>
    </location>
</feature>
<accession>A0A6N2C1D9</accession>
<reference evidence="2" key="1">
    <citation type="submission" date="2019-05" db="EMBL/GenBank/DDBJ databases">
        <title>The de novo reference genome and transcriptome assemblies of the wild tomato species Solanum chilense.</title>
        <authorList>
            <person name="Stam R."/>
            <person name="Nosenko T."/>
            <person name="Hoerger A.C."/>
            <person name="Stephan W."/>
            <person name="Seidel M.A."/>
            <person name="Kuhn J.M.M."/>
            <person name="Haberer G."/>
            <person name="Tellier A."/>
        </authorList>
    </citation>
    <scope>NUCLEOTIDE SEQUENCE</scope>
    <source>
        <tissue evidence="2">Mature leaves</tissue>
    </source>
</reference>
<organism evidence="2">
    <name type="scientific">Solanum chilense</name>
    <name type="common">Tomato</name>
    <name type="synonym">Lycopersicon chilense</name>
    <dbReference type="NCBI Taxonomy" id="4083"/>
    <lineage>
        <taxon>Eukaryota</taxon>
        <taxon>Viridiplantae</taxon>
        <taxon>Streptophyta</taxon>
        <taxon>Embryophyta</taxon>
        <taxon>Tracheophyta</taxon>
        <taxon>Spermatophyta</taxon>
        <taxon>Magnoliopsida</taxon>
        <taxon>eudicotyledons</taxon>
        <taxon>Gunneridae</taxon>
        <taxon>Pentapetalae</taxon>
        <taxon>asterids</taxon>
        <taxon>lamiids</taxon>
        <taxon>Solanales</taxon>
        <taxon>Solanaceae</taxon>
        <taxon>Solanoideae</taxon>
        <taxon>Solaneae</taxon>
        <taxon>Solanum</taxon>
        <taxon>Solanum subgen. Lycopersicon</taxon>
    </lineage>
</organism>
<dbReference type="AlphaFoldDB" id="A0A6N2C1D9"/>
<dbReference type="EMBL" id="RXGB01001275">
    <property type="protein sequence ID" value="TMW99530.1"/>
    <property type="molecule type" value="Genomic_DNA"/>
</dbReference>